<organism evidence="6 7">
    <name type="scientific">Schaalia turicensis ACS-279-V-Col4</name>
    <dbReference type="NCBI Taxonomy" id="883077"/>
    <lineage>
        <taxon>Bacteria</taxon>
        <taxon>Bacillati</taxon>
        <taxon>Actinomycetota</taxon>
        <taxon>Actinomycetes</taxon>
        <taxon>Actinomycetales</taxon>
        <taxon>Actinomycetaceae</taxon>
        <taxon>Schaalia</taxon>
    </lineage>
</organism>
<evidence type="ECO:0000256" key="4">
    <source>
        <dbReference type="ARBA" id="ARBA00023027"/>
    </source>
</evidence>
<comment type="similarity">
    <text evidence="2">Belongs to the adenosylhomocysteinase family.</text>
</comment>
<evidence type="ECO:0000313" key="7">
    <source>
        <dbReference type="Proteomes" id="UP000003994"/>
    </source>
</evidence>
<evidence type="ECO:0000256" key="2">
    <source>
        <dbReference type="ARBA" id="ARBA00007122"/>
    </source>
</evidence>
<dbReference type="SUPFAM" id="SSF52283">
    <property type="entry name" value="Formate/glycerate dehydrogenase catalytic domain-like"/>
    <property type="match status" value="1"/>
</dbReference>
<dbReference type="eggNOG" id="COG0499">
    <property type="taxonomic scope" value="Bacteria"/>
</dbReference>
<evidence type="ECO:0000256" key="3">
    <source>
        <dbReference type="ARBA" id="ARBA00022563"/>
    </source>
</evidence>
<dbReference type="InterPro" id="IPR000043">
    <property type="entry name" value="Adenosylhomocysteinase-like"/>
</dbReference>
<dbReference type="Gene3D" id="3.40.50.1480">
    <property type="entry name" value="Adenosylhomocysteinase-like"/>
    <property type="match status" value="1"/>
</dbReference>
<dbReference type="Proteomes" id="UP000003994">
    <property type="component" value="Unassembled WGS sequence"/>
</dbReference>
<evidence type="ECO:0000256" key="1">
    <source>
        <dbReference type="ARBA" id="ARBA00001911"/>
    </source>
</evidence>
<keyword evidence="7" id="KW-1185">Reference proteome</keyword>
<dbReference type="STRING" id="883077.HMPREF9241_00428"/>
<dbReference type="GO" id="GO:0005829">
    <property type="term" value="C:cytosol"/>
    <property type="evidence" value="ECO:0007669"/>
    <property type="project" value="TreeGrafter"/>
</dbReference>
<reference evidence="6 7" key="1">
    <citation type="submission" date="2012-07" db="EMBL/GenBank/DDBJ databases">
        <title>The Genome Sequence of Actinomyces turicensis ACS-279-V-COL4.</title>
        <authorList>
            <consortium name="The Broad Institute Genome Sequencing Platform"/>
            <person name="Earl A."/>
            <person name="Ward D."/>
            <person name="Feldgarden M."/>
            <person name="Gevers D."/>
            <person name="Saerens B."/>
            <person name="Vaneechoutte M."/>
            <person name="Walker B."/>
            <person name="Young S.K."/>
            <person name="Zeng Q."/>
            <person name="Gargeya S."/>
            <person name="Fitzgerald M."/>
            <person name="Haas B."/>
            <person name="Abouelleil A."/>
            <person name="Alvarado L."/>
            <person name="Arachchi H.M."/>
            <person name="Berlin A."/>
            <person name="Chapman S.B."/>
            <person name="Goldberg J."/>
            <person name="Griggs A."/>
            <person name="Gujja S."/>
            <person name="Hansen M."/>
            <person name="Howarth C."/>
            <person name="Imamovic A."/>
            <person name="Larimer J."/>
            <person name="McCowen C."/>
            <person name="Montmayeur A."/>
            <person name="Murphy C."/>
            <person name="Neiman D."/>
            <person name="Pearson M."/>
            <person name="Priest M."/>
            <person name="Roberts A."/>
            <person name="Saif S."/>
            <person name="Shea T."/>
            <person name="Sisk P."/>
            <person name="Sykes S."/>
            <person name="Wortman J."/>
            <person name="Nusbaum C."/>
            <person name="Birren B."/>
        </authorList>
    </citation>
    <scope>NUCLEOTIDE SEQUENCE [LARGE SCALE GENOMIC DNA]</scope>
    <source>
        <strain evidence="6 7">ACS-279-V-Col4</strain>
    </source>
</reference>
<dbReference type="InterPro" id="IPR042172">
    <property type="entry name" value="Adenosylhomocyst_ase-like_sf"/>
</dbReference>
<dbReference type="InterPro" id="IPR015878">
    <property type="entry name" value="Ado_hCys_hydrolase_NAD-bd"/>
</dbReference>
<dbReference type="Gene3D" id="3.40.50.720">
    <property type="entry name" value="NAD(P)-binding Rossmann-like Domain"/>
    <property type="match status" value="1"/>
</dbReference>
<dbReference type="PATRIC" id="fig|883077.3.peg.421"/>
<dbReference type="GO" id="GO:0004013">
    <property type="term" value="F:adenosylhomocysteinase activity"/>
    <property type="evidence" value="ECO:0007669"/>
    <property type="project" value="TreeGrafter"/>
</dbReference>
<dbReference type="SUPFAM" id="SSF51735">
    <property type="entry name" value="NAD(P)-binding Rossmann-fold domains"/>
    <property type="match status" value="1"/>
</dbReference>
<keyword evidence="3" id="KW-0554">One-carbon metabolism</keyword>
<dbReference type="EMBL" id="AGWQ01000003">
    <property type="protein sequence ID" value="EJZ87800.1"/>
    <property type="molecule type" value="Genomic_DNA"/>
</dbReference>
<dbReference type="Pfam" id="PF00670">
    <property type="entry name" value="AdoHcyase_NAD"/>
    <property type="match status" value="1"/>
</dbReference>
<dbReference type="SMART" id="SM00997">
    <property type="entry name" value="AdoHcyase_NAD"/>
    <property type="match status" value="1"/>
</dbReference>
<dbReference type="SMART" id="SM00996">
    <property type="entry name" value="AdoHcyase"/>
    <property type="match status" value="1"/>
</dbReference>
<dbReference type="Pfam" id="PF05221">
    <property type="entry name" value="AdoHcyase"/>
    <property type="match status" value="1"/>
</dbReference>
<dbReference type="AlphaFoldDB" id="K0ZJ38"/>
<sequence>MRLRLASVVGMKYVRPFASTSSDSRAIAQVVVRRFAATTNLLVAGRSFAILTSASASSPWWCEVYEALGSLLSGFGAHVRFVNSVDEATADAVVVRPEEAAEQSLGHISVVVGVNEAPVVRVNPSQVGMYVNVDEEPDVRQIPPHVQVLDSDGKLLRDPYDPKNDASYAQRRLAWARSFMPVTRATVSDLVATGALKGRHVGLALVLEPKTAVLALLLKEAGATVSVFGHADETRDDVADQLRAAGLAVFAESSATPEREEELARQFLTSGIEFLLDDGSHLIRMAHDETRAPNALTTLKGAAEETTSGIRPLRGFPLRIPVMASNDARSKTLFDNAYATGQSCLLTSLDLVDPQLQGVPLWNQRFVVVGYGDVGMGGARFARACGALVTVVELDPVRELRARMDGFQTASLLDACANADWVMSATGERDTITLEALTAMPDACVVTVSGGVTDEVALSEALKAGWTWVDSDDRAVGLLYVPATATDPALPGSAQGNEATHRHITILDKGGCINCTAGEGNAIEIMDMSFAVQVSSLRELLTHENPTHDPLSPGVHSLPEDADNLVARRALDLQWTTEPQPISFAKETHV</sequence>
<dbReference type="GO" id="GO:0006730">
    <property type="term" value="P:one-carbon metabolic process"/>
    <property type="evidence" value="ECO:0007669"/>
    <property type="project" value="UniProtKB-KW"/>
</dbReference>
<evidence type="ECO:0000313" key="6">
    <source>
        <dbReference type="EMBL" id="EJZ87800.1"/>
    </source>
</evidence>
<dbReference type="PANTHER" id="PTHR23420:SF0">
    <property type="entry name" value="ADENOSYLHOMOCYSTEINASE"/>
    <property type="match status" value="1"/>
</dbReference>
<dbReference type="PANTHER" id="PTHR23420">
    <property type="entry name" value="ADENOSYLHOMOCYSTEINASE"/>
    <property type="match status" value="1"/>
</dbReference>
<feature type="domain" description="S-adenosyl-L-homocysteine hydrolase NAD binding" evidence="5">
    <location>
        <begin position="336"/>
        <end position="520"/>
    </location>
</feature>
<accession>K0ZJ38</accession>
<proteinExistence type="inferred from homology"/>
<keyword evidence="4" id="KW-0520">NAD</keyword>
<name>K0ZJ38_9ACTO</name>
<evidence type="ECO:0000259" key="5">
    <source>
        <dbReference type="SMART" id="SM00997"/>
    </source>
</evidence>
<gene>
    <name evidence="6" type="ORF">HMPREF9241_00428</name>
</gene>
<dbReference type="GO" id="GO:0033353">
    <property type="term" value="P:S-adenosylmethionine cycle"/>
    <property type="evidence" value="ECO:0007669"/>
    <property type="project" value="TreeGrafter"/>
</dbReference>
<comment type="caution">
    <text evidence="6">The sequence shown here is derived from an EMBL/GenBank/DDBJ whole genome shotgun (WGS) entry which is preliminary data.</text>
</comment>
<comment type="cofactor">
    <cofactor evidence="1">
        <name>NAD(+)</name>
        <dbReference type="ChEBI" id="CHEBI:57540"/>
    </cofactor>
</comment>
<protein>
    <submittedName>
        <fullName evidence="6">Adenosylhomocysteinase</fullName>
    </submittedName>
</protein>
<dbReference type="InterPro" id="IPR036291">
    <property type="entry name" value="NAD(P)-bd_dom_sf"/>
</dbReference>
<dbReference type="HOGENOM" id="CLU_025194_0_2_11"/>